<organism evidence="5 6">
    <name type="scientific">Catenaria anguillulae PL171</name>
    <dbReference type="NCBI Taxonomy" id="765915"/>
    <lineage>
        <taxon>Eukaryota</taxon>
        <taxon>Fungi</taxon>
        <taxon>Fungi incertae sedis</taxon>
        <taxon>Blastocladiomycota</taxon>
        <taxon>Blastocladiomycetes</taxon>
        <taxon>Blastocladiales</taxon>
        <taxon>Catenariaceae</taxon>
        <taxon>Catenaria</taxon>
    </lineage>
</organism>
<evidence type="ECO:0000256" key="3">
    <source>
        <dbReference type="SAM" id="MobiDB-lite"/>
    </source>
</evidence>
<proteinExistence type="predicted"/>
<evidence type="ECO:0000313" key="6">
    <source>
        <dbReference type="Proteomes" id="UP000193411"/>
    </source>
</evidence>
<name>A0A1Y2HBB9_9FUNG</name>
<keyword evidence="6" id="KW-1185">Reference proteome</keyword>
<feature type="compositionally biased region" description="Low complexity" evidence="3">
    <location>
        <begin position="119"/>
        <end position="162"/>
    </location>
</feature>
<dbReference type="EMBL" id="MCFL01000054">
    <property type="protein sequence ID" value="ORZ31886.1"/>
    <property type="molecule type" value="Genomic_DNA"/>
</dbReference>
<dbReference type="OrthoDB" id="10254377at2759"/>
<dbReference type="Proteomes" id="UP000193411">
    <property type="component" value="Unassembled WGS sequence"/>
</dbReference>
<evidence type="ECO:0000256" key="2">
    <source>
        <dbReference type="PROSITE-ProRule" id="PRU00168"/>
    </source>
</evidence>
<dbReference type="PANTHER" id="PTHR23113">
    <property type="entry name" value="GUANINE NUCLEOTIDE EXCHANGE FACTOR"/>
    <property type="match status" value="1"/>
</dbReference>
<dbReference type="Gene3D" id="1.10.840.10">
    <property type="entry name" value="Ras guanine-nucleotide exchange factors catalytic domain"/>
    <property type="match status" value="1"/>
</dbReference>
<evidence type="ECO:0000313" key="5">
    <source>
        <dbReference type="EMBL" id="ORZ31886.1"/>
    </source>
</evidence>
<dbReference type="PANTHER" id="PTHR23113:SF363">
    <property type="entry name" value="PROTEIN SON OF SEVENLESS"/>
    <property type="match status" value="1"/>
</dbReference>
<gene>
    <name evidence="5" type="ORF">BCR44DRAFT_1259962</name>
</gene>
<reference evidence="5 6" key="1">
    <citation type="submission" date="2016-07" db="EMBL/GenBank/DDBJ databases">
        <title>Pervasive Adenine N6-methylation of Active Genes in Fungi.</title>
        <authorList>
            <consortium name="DOE Joint Genome Institute"/>
            <person name="Mondo S.J."/>
            <person name="Dannebaum R.O."/>
            <person name="Kuo R.C."/>
            <person name="Labutti K."/>
            <person name="Haridas S."/>
            <person name="Kuo A."/>
            <person name="Salamov A."/>
            <person name="Ahrendt S.R."/>
            <person name="Lipzen A."/>
            <person name="Sullivan W."/>
            <person name="Andreopoulos W.B."/>
            <person name="Clum A."/>
            <person name="Lindquist E."/>
            <person name="Daum C."/>
            <person name="Ramamoorthy G.K."/>
            <person name="Gryganskyi A."/>
            <person name="Culley D."/>
            <person name="Magnuson J.K."/>
            <person name="James T.Y."/>
            <person name="O'Malley M.A."/>
            <person name="Stajich J.E."/>
            <person name="Spatafora J.W."/>
            <person name="Visel A."/>
            <person name="Grigoriev I.V."/>
        </authorList>
    </citation>
    <scope>NUCLEOTIDE SEQUENCE [LARGE SCALE GENOMIC DNA]</scope>
    <source>
        <strain evidence="5 6">PL171</strain>
    </source>
</reference>
<evidence type="ECO:0000256" key="1">
    <source>
        <dbReference type="ARBA" id="ARBA00022658"/>
    </source>
</evidence>
<dbReference type="GO" id="GO:0005886">
    <property type="term" value="C:plasma membrane"/>
    <property type="evidence" value="ECO:0007669"/>
    <property type="project" value="TreeGrafter"/>
</dbReference>
<keyword evidence="1 2" id="KW-0344">Guanine-nucleotide releasing factor</keyword>
<evidence type="ECO:0000259" key="4">
    <source>
        <dbReference type="PROSITE" id="PS50009"/>
    </source>
</evidence>
<comment type="caution">
    <text evidence="5">The sequence shown here is derived from an EMBL/GenBank/DDBJ whole genome shotgun (WGS) entry which is preliminary data.</text>
</comment>
<dbReference type="GO" id="GO:0007265">
    <property type="term" value="P:Ras protein signal transduction"/>
    <property type="evidence" value="ECO:0007669"/>
    <property type="project" value="TreeGrafter"/>
</dbReference>
<dbReference type="PROSITE" id="PS50009">
    <property type="entry name" value="RASGEF_CAT"/>
    <property type="match status" value="1"/>
</dbReference>
<dbReference type="InterPro" id="IPR036964">
    <property type="entry name" value="RASGEF_cat_dom_sf"/>
</dbReference>
<feature type="compositionally biased region" description="Polar residues" evidence="3">
    <location>
        <begin position="109"/>
        <end position="118"/>
    </location>
</feature>
<protein>
    <recommendedName>
        <fullName evidence="4">Ras-GEF domain-containing protein</fullName>
    </recommendedName>
</protein>
<dbReference type="Pfam" id="PF00617">
    <property type="entry name" value="RasGEF"/>
    <property type="match status" value="1"/>
</dbReference>
<dbReference type="SUPFAM" id="SSF48366">
    <property type="entry name" value="Ras GEF"/>
    <property type="match status" value="1"/>
</dbReference>
<feature type="region of interest" description="Disordered" evidence="3">
    <location>
        <begin position="88"/>
        <end position="162"/>
    </location>
</feature>
<feature type="domain" description="Ras-GEF" evidence="4">
    <location>
        <begin position="189"/>
        <end position="327"/>
    </location>
</feature>
<accession>A0A1Y2HBB9</accession>
<dbReference type="InterPro" id="IPR008937">
    <property type="entry name" value="Ras-like_GEF"/>
</dbReference>
<dbReference type="InterPro" id="IPR001895">
    <property type="entry name" value="RASGEF_cat_dom"/>
</dbReference>
<sequence>MIVTFINAIAEDPIIRAHPRDYRLVKTLKRLLRSQDQEYKHLKQLHTQTVGNPLVSDLASWVHQLSVEKHFEAVYYPILMLVKEGNGGGNPSSVEDDGHSRDSGIVRSMSGSGPNAFTQQQQQQQHQLRGSNMSTGSTNSTIGGTGSIGSSSGSSVSGNSGTSDVTGMGVPAALAALVCSKRSFLLTFKIESIADQFMLIEEMMLLSIPWPSLIQHASQAGKAKPPPGSVQEDRGPVQSMIDRFNATCQWVATEVCSQRAMDDRVKVIEKLIRLAVSVCPMRMQIALATPRQLLNGQSDHAWLAKPVRRAAAQDMEQSRQCRKTPAP</sequence>
<dbReference type="InterPro" id="IPR023578">
    <property type="entry name" value="Ras_GEF_dom_sf"/>
</dbReference>
<dbReference type="AlphaFoldDB" id="A0A1Y2HBB9"/>
<dbReference type="GO" id="GO:0005085">
    <property type="term" value="F:guanyl-nucleotide exchange factor activity"/>
    <property type="evidence" value="ECO:0007669"/>
    <property type="project" value="UniProtKB-KW"/>
</dbReference>